<dbReference type="EMBL" id="FMYP01000037">
    <property type="protein sequence ID" value="SDC56407.1"/>
    <property type="molecule type" value="Genomic_DNA"/>
</dbReference>
<keyword evidence="2" id="KW-1185">Reference proteome</keyword>
<protein>
    <submittedName>
        <fullName evidence="1">Uncharacterized protein</fullName>
    </submittedName>
</protein>
<name>A0A1G6MMF4_9BACT</name>
<sequence>MGGTVAIIQDLMKLTAAGTALDLHEVPFLIPTLVVTKAGAKELILKVSQKKLNKEVFTGY</sequence>
<dbReference type="AlphaFoldDB" id="A0A1G6MMF4"/>
<evidence type="ECO:0000313" key="1">
    <source>
        <dbReference type="EMBL" id="SDC56407.1"/>
    </source>
</evidence>
<organism evidence="1 2">
    <name type="scientific">Williamwhitmania taraxaci</name>
    <dbReference type="NCBI Taxonomy" id="1640674"/>
    <lineage>
        <taxon>Bacteria</taxon>
        <taxon>Pseudomonadati</taxon>
        <taxon>Bacteroidota</taxon>
        <taxon>Bacteroidia</taxon>
        <taxon>Bacteroidales</taxon>
        <taxon>Williamwhitmaniaceae</taxon>
        <taxon>Williamwhitmania</taxon>
    </lineage>
</organism>
<reference evidence="1 2" key="1">
    <citation type="submission" date="2016-09" db="EMBL/GenBank/DDBJ databases">
        <authorList>
            <person name="Capua I."/>
            <person name="De Benedictis P."/>
            <person name="Joannis T."/>
            <person name="Lombin L.H."/>
            <person name="Cattoli G."/>
        </authorList>
    </citation>
    <scope>NUCLEOTIDE SEQUENCE [LARGE SCALE GENOMIC DNA]</scope>
    <source>
        <strain evidence="1 2">A7P-90m</strain>
    </source>
</reference>
<accession>A0A1G6MMF4</accession>
<gene>
    <name evidence="1" type="ORF">SAMN05216323_10377</name>
</gene>
<evidence type="ECO:0000313" key="2">
    <source>
        <dbReference type="Proteomes" id="UP000199452"/>
    </source>
</evidence>
<dbReference type="Proteomes" id="UP000199452">
    <property type="component" value="Unassembled WGS sequence"/>
</dbReference>
<proteinExistence type="predicted"/>